<accession>A0ABW6SCB3</accession>
<evidence type="ECO:0000313" key="2">
    <source>
        <dbReference type="Proteomes" id="UP001601992"/>
    </source>
</evidence>
<gene>
    <name evidence="1" type="ORF">ACFYXQ_36355</name>
</gene>
<proteinExistence type="predicted"/>
<sequence>MNHYFRRFVVTALIAAHTDACFSGRDFPRGTSVSVRELLSAMAEGVLPVGMFMPV</sequence>
<comment type="caution">
    <text evidence="1">The sequence shown here is derived from an EMBL/GenBank/DDBJ whole genome shotgun (WGS) entry which is preliminary data.</text>
</comment>
<evidence type="ECO:0000313" key="1">
    <source>
        <dbReference type="EMBL" id="MFF3573248.1"/>
    </source>
</evidence>
<dbReference type="RefSeq" id="WP_387406336.1">
    <property type="nucleotide sequence ID" value="NZ_JBIAQY010000018.1"/>
</dbReference>
<reference evidence="1 2" key="1">
    <citation type="submission" date="2024-10" db="EMBL/GenBank/DDBJ databases">
        <title>The Natural Products Discovery Center: Release of the First 8490 Sequenced Strains for Exploring Actinobacteria Biosynthetic Diversity.</title>
        <authorList>
            <person name="Kalkreuter E."/>
            <person name="Kautsar S.A."/>
            <person name="Yang D."/>
            <person name="Bader C.D."/>
            <person name="Teijaro C.N."/>
            <person name="Fluegel L."/>
            <person name="Davis C.M."/>
            <person name="Simpson J.R."/>
            <person name="Lauterbach L."/>
            <person name="Steele A.D."/>
            <person name="Gui C."/>
            <person name="Meng S."/>
            <person name="Li G."/>
            <person name="Viehrig K."/>
            <person name="Ye F."/>
            <person name="Su P."/>
            <person name="Kiefer A.F."/>
            <person name="Nichols A."/>
            <person name="Cepeda A.J."/>
            <person name="Yan W."/>
            <person name="Fan B."/>
            <person name="Jiang Y."/>
            <person name="Adhikari A."/>
            <person name="Zheng C.-J."/>
            <person name="Schuster L."/>
            <person name="Cowan T.M."/>
            <person name="Smanski M.J."/>
            <person name="Chevrette M.G."/>
            <person name="De Carvalho L.P.S."/>
            <person name="Shen B."/>
        </authorList>
    </citation>
    <scope>NUCLEOTIDE SEQUENCE [LARGE SCALE GENOMIC DNA]</scope>
    <source>
        <strain evidence="1 2">NPDC002593</strain>
    </source>
</reference>
<dbReference type="Proteomes" id="UP001601992">
    <property type="component" value="Unassembled WGS sequence"/>
</dbReference>
<organism evidence="1 2">
    <name type="scientific">Nocardia jiangxiensis</name>
    <dbReference type="NCBI Taxonomy" id="282685"/>
    <lineage>
        <taxon>Bacteria</taxon>
        <taxon>Bacillati</taxon>
        <taxon>Actinomycetota</taxon>
        <taxon>Actinomycetes</taxon>
        <taxon>Mycobacteriales</taxon>
        <taxon>Nocardiaceae</taxon>
        <taxon>Nocardia</taxon>
    </lineage>
</organism>
<keyword evidence="2" id="KW-1185">Reference proteome</keyword>
<name>A0ABW6SCB3_9NOCA</name>
<protein>
    <submittedName>
        <fullName evidence="1">Uncharacterized protein</fullName>
    </submittedName>
</protein>
<dbReference type="EMBL" id="JBIAQY010000018">
    <property type="protein sequence ID" value="MFF3573248.1"/>
    <property type="molecule type" value="Genomic_DNA"/>
</dbReference>